<dbReference type="AlphaFoldDB" id="A0A2U8P0U1"/>
<gene>
    <name evidence="1" type="ORF">CIT37_02535</name>
</gene>
<sequence>MRNINRELRAREGAIPAPARGRLSVDDFCALKEITKYCRCGCGGSARSLPRNRLMLCDVTTTFTRWACRHFDVVEINTLLGRNLPDLEALAVAQVQRHFAAIGEADERWVGDGMHRIEGEETEICPFCAQDHANSPRIETTARTSVRAKDGGAEQYC</sequence>
<evidence type="ECO:0000313" key="1">
    <source>
        <dbReference type="EMBL" id="AWL91302.1"/>
    </source>
</evidence>
<dbReference type="GeneID" id="92969566"/>
<reference evidence="1 2" key="2">
    <citation type="journal article" date="2017" name="Syst. Appl. Microbiol.">
        <title>Soybeans inoculated with root zone soils of Canadian native legumes harbour diverse and novel Bradyrhizobium spp. that possess agricultural potential.</title>
        <authorList>
            <person name="Bromfield E.S.P."/>
            <person name="Cloutier S."/>
            <person name="Tambong J.T."/>
            <person name="Tran Thi T.V."/>
        </authorList>
    </citation>
    <scope>NUCLEOTIDE SEQUENCE [LARGE SCALE GENOMIC DNA]</scope>
    <source>
        <strain evidence="1 2">OO99</strain>
    </source>
</reference>
<organism evidence="1 2">
    <name type="scientific">Bradyrhizobium ottawaense</name>
    <dbReference type="NCBI Taxonomy" id="931866"/>
    <lineage>
        <taxon>Bacteria</taxon>
        <taxon>Pseudomonadati</taxon>
        <taxon>Pseudomonadota</taxon>
        <taxon>Alphaproteobacteria</taxon>
        <taxon>Hyphomicrobiales</taxon>
        <taxon>Nitrobacteraceae</taxon>
        <taxon>Bradyrhizobium</taxon>
    </lineage>
</organism>
<accession>A0A2U8P0U1</accession>
<dbReference type="OrthoDB" id="9789562at2"/>
<dbReference type="EMBL" id="CP029425">
    <property type="protein sequence ID" value="AWL91302.1"/>
    <property type="molecule type" value="Genomic_DNA"/>
</dbReference>
<evidence type="ECO:0000313" key="2">
    <source>
        <dbReference type="Proteomes" id="UP000215703"/>
    </source>
</evidence>
<accession>A0A5H2Z8T2</accession>
<dbReference type="RefSeq" id="WP_011084884.1">
    <property type="nucleotide sequence ID" value="NZ_AP021854.1"/>
</dbReference>
<proteinExistence type="predicted"/>
<reference evidence="1 2" key="1">
    <citation type="journal article" date="2014" name="Int. J. Syst. Evol. Microbiol.">
        <title>Bradyrhizobium ottawaense sp. nov., a symbiotic nitrogen fixing bacterium from root nodules of soybeans in Canada.</title>
        <authorList>
            <person name="Yu X."/>
            <person name="Cloutier S."/>
            <person name="Tambong J.T."/>
            <person name="Bromfield E.S."/>
        </authorList>
    </citation>
    <scope>NUCLEOTIDE SEQUENCE [LARGE SCALE GENOMIC DNA]</scope>
    <source>
        <strain evidence="1 2">OO99</strain>
    </source>
</reference>
<dbReference type="KEGG" id="bot:CIT37_02535"/>
<name>A0A2U8P0U1_9BRAD</name>
<dbReference type="Proteomes" id="UP000215703">
    <property type="component" value="Chromosome"/>
</dbReference>
<protein>
    <submittedName>
        <fullName evidence="1">Uncharacterized protein</fullName>
    </submittedName>
</protein>